<keyword evidence="2" id="KW-1185">Reference proteome</keyword>
<evidence type="ECO:0000313" key="2">
    <source>
        <dbReference type="Proteomes" id="UP000279275"/>
    </source>
</evidence>
<dbReference type="Proteomes" id="UP000279275">
    <property type="component" value="Unassembled WGS sequence"/>
</dbReference>
<reference evidence="1 2" key="1">
    <citation type="submission" date="2018-10" db="EMBL/GenBank/DDBJ databases">
        <title>Isolation from cow dung.</title>
        <authorList>
            <person name="Ling L."/>
        </authorList>
    </citation>
    <scope>NUCLEOTIDE SEQUENCE [LARGE SCALE GENOMIC DNA]</scope>
    <source>
        <strain evidence="1 2">NEAU-LL90</strain>
    </source>
</reference>
<gene>
    <name evidence="1" type="ORF">EBN03_27375</name>
</gene>
<comment type="caution">
    <text evidence="1">The sequence shown here is derived from an EMBL/GenBank/DDBJ whole genome shotgun (WGS) entry which is preliminary data.</text>
</comment>
<dbReference type="AlphaFoldDB" id="A0A3M2KUQ4"/>
<evidence type="ECO:0000313" key="1">
    <source>
        <dbReference type="EMBL" id="RMI29189.1"/>
    </source>
</evidence>
<accession>A0A3M2KUQ4</accession>
<dbReference type="EMBL" id="RFFH01000016">
    <property type="protein sequence ID" value="RMI29189.1"/>
    <property type="molecule type" value="Genomic_DNA"/>
</dbReference>
<organism evidence="1 2">
    <name type="scientific">Nocardia stercoris</name>
    <dbReference type="NCBI Taxonomy" id="2483361"/>
    <lineage>
        <taxon>Bacteria</taxon>
        <taxon>Bacillati</taxon>
        <taxon>Actinomycetota</taxon>
        <taxon>Actinomycetes</taxon>
        <taxon>Mycobacteriales</taxon>
        <taxon>Nocardiaceae</taxon>
        <taxon>Nocardia</taxon>
    </lineage>
</organism>
<protein>
    <submittedName>
        <fullName evidence="1">Uncharacterized protein</fullName>
    </submittedName>
</protein>
<sequence length="230" mass="23262">MLRYTGIAAVTIAVVAGVVAGALQPRPAQRVATDRLGPDSGEPVAAYLARSRDSLRGTDSAPHWALLSAASGLDPASIPDLTGGLRVSQVLVHVPLDRVSTPDISVIVPADPAQAAAAEQVAAGHLLAELGPAGDTGHDPVLEPDPGVVRELSMYRVVAGRLRAGCACVVGLVVRGPLDRLRELAGRPGARAVQALPADAGAGNFSVVPLLPEQLDAVTPGPDDGPVPPG</sequence>
<dbReference type="OrthoDB" id="4775484at2"/>
<proteinExistence type="predicted"/>
<name>A0A3M2KUQ4_9NOCA</name>